<organism evidence="1 2">
    <name type="scientific">Rangifer tarandus platyrhynchus</name>
    <name type="common">Svalbard reindeer</name>
    <dbReference type="NCBI Taxonomy" id="3082113"/>
    <lineage>
        <taxon>Eukaryota</taxon>
        <taxon>Metazoa</taxon>
        <taxon>Chordata</taxon>
        <taxon>Craniata</taxon>
        <taxon>Vertebrata</taxon>
        <taxon>Euteleostomi</taxon>
        <taxon>Mammalia</taxon>
        <taxon>Eutheria</taxon>
        <taxon>Laurasiatheria</taxon>
        <taxon>Artiodactyla</taxon>
        <taxon>Ruminantia</taxon>
        <taxon>Pecora</taxon>
        <taxon>Cervidae</taxon>
        <taxon>Odocoileinae</taxon>
        <taxon>Rangifer</taxon>
    </lineage>
</organism>
<reference evidence="1" key="1">
    <citation type="submission" date="2023-05" db="EMBL/GenBank/DDBJ databases">
        <authorList>
            <consortium name="ELIXIR-Norway"/>
        </authorList>
    </citation>
    <scope>NUCLEOTIDE SEQUENCE</scope>
</reference>
<name>A0AC59ZS43_RANTA</name>
<gene>
    <name evidence="1" type="ORF">MRATA1EN22A_LOCUS21985</name>
</gene>
<dbReference type="EMBL" id="OX596117">
    <property type="protein sequence ID" value="CAN0495780.1"/>
    <property type="molecule type" value="Genomic_DNA"/>
</dbReference>
<protein>
    <submittedName>
        <fullName evidence="1">Uncharacterized protein</fullName>
    </submittedName>
</protein>
<accession>A0AC59ZS43</accession>
<sequence>MAASEQAQHVAAAGSVWEGGPSTGRPAVSQGRSKVVARARVPVAGGAHSAGSMPLALLVGPTCACLSAGSWRRRGSVMTAAVTSVVFWPKGLLSSCRPCEYLEAVSTGFKVVVTGCGHKVAAFLPAQLRLLGHPEPVRNPFSRIVA</sequence>
<proteinExistence type="predicted"/>
<reference evidence="1" key="2">
    <citation type="submission" date="2025-03" db="EMBL/GenBank/DDBJ databases">
        <authorList>
            <consortium name="ELIXIR-Norway"/>
            <consortium name="Elixir Norway"/>
        </authorList>
    </citation>
    <scope>NUCLEOTIDE SEQUENCE</scope>
</reference>
<evidence type="ECO:0000313" key="2">
    <source>
        <dbReference type="Proteomes" id="UP001162501"/>
    </source>
</evidence>
<dbReference type="Proteomes" id="UP001162501">
    <property type="component" value="Chromosome 33"/>
</dbReference>
<evidence type="ECO:0000313" key="1">
    <source>
        <dbReference type="EMBL" id="CAN0495780.1"/>
    </source>
</evidence>